<reference evidence="6" key="1">
    <citation type="submission" date="2019-07" db="EMBL/GenBank/DDBJ databases">
        <authorList>
            <person name="De-Chao Zhang Q."/>
        </authorList>
    </citation>
    <scope>NUCLEOTIDE SEQUENCE</scope>
    <source>
        <strain evidence="6">TP-CH-4</strain>
    </source>
</reference>
<evidence type="ECO:0000259" key="5">
    <source>
        <dbReference type="Pfam" id="PF00724"/>
    </source>
</evidence>
<evidence type="ECO:0000256" key="2">
    <source>
        <dbReference type="ARBA" id="ARBA00005979"/>
    </source>
</evidence>
<gene>
    <name evidence="6" type="ORF">FK220_000585</name>
</gene>
<organism evidence="6 7">
    <name type="scientific">Pelagihabitans pacificus</name>
    <dbReference type="NCBI Taxonomy" id="2696054"/>
    <lineage>
        <taxon>Bacteria</taxon>
        <taxon>Pseudomonadati</taxon>
        <taxon>Bacteroidota</taxon>
        <taxon>Flavobacteriia</taxon>
        <taxon>Flavobacteriales</taxon>
        <taxon>Flavobacteriaceae</taxon>
        <taxon>Pelagihabitans</taxon>
    </lineage>
</organism>
<dbReference type="InterPro" id="IPR045247">
    <property type="entry name" value="Oye-like"/>
</dbReference>
<dbReference type="InterPro" id="IPR001155">
    <property type="entry name" value="OxRdtase_FMN_N"/>
</dbReference>
<keyword evidence="7" id="KW-1185">Reference proteome</keyword>
<evidence type="ECO:0000256" key="3">
    <source>
        <dbReference type="ARBA" id="ARBA00023002"/>
    </source>
</evidence>
<evidence type="ECO:0000256" key="1">
    <source>
        <dbReference type="ARBA" id="ARBA00001917"/>
    </source>
</evidence>
<dbReference type="GO" id="GO:0010181">
    <property type="term" value="F:FMN binding"/>
    <property type="evidence" value="ECO:0007669"/>
    <property type="project" value="InterPro"/>
</dbReference>
<reference evidence="6" key="2">
    <citation type="submission" date="2020-03" db="EMBL/GenBank/DDBJ databases">
        <title>Flavobacteriaceae bacterium strain TP-CH-4, a member of the family Flavobacteriaceae isolated from a deep-sea seamount.</title>
        <authorList>
            <person name="Zhang D.-C."/>
        </authorList>
    </citation>
    <scope>NUCLEOTIDE SEQUENCE</scope>
    <source>
        <strain evidence="6">TP-CH-4</strain>
    </source>
</reference>
<dbReference type="PANTHER" id="PTHR22893:SF91">
    <property type="entry name" value="NADPH DEHYDROGENASE 2-RELATED"/>
    <property type="match status" value="1"/>
</dbReference>
<comment type="caution">
    <text evidence="6">The sequence shown here is derived from an EMBL/GenBank/DDBJ whole genome shotgun (WGS) entry which is preliminary data.</text>
</comment>
<dbReference type="Proteomes" id="UP000707206">
    <property type="component" value="Unassembled WGS sequence"/>
</dbReference>
<dbReference type="InterPro" id="IPR013785">
    <property type="entry name" value="Aldolase_TIM"/>
</dbReference>
<dbReference type="PANTHER" id="PTHR22893">
    <property type="entry name" value="NADH OXIDOREDUCTASE-RELATED"/>
    <property type="match status" value="1"/>
</dbReference>
<dbReference type="FunFam" id="3.20.20.70:FF:000059">
    <property type="entry name" value="N-ethylmaleimide reductase, FMN-linked"/>
    <property type="match status" value="1"/>
</dbReference>
<dbReference type="Gene3D" id="3.20.20.70">
    <property type="entry name" value="Aldolase class I"/>
    <property type="match status" value="1"/>
</dbReference>
<dbReference type="GO" id="GO:0016628">
    <property type="term" value="F:oxidoreductase activity, acting on the CH-CH group of donors, NAD or NADP as acceptor"/>
    <property type="evidence" value="ECO:0007669"/>
    <property type="project" value="UniProtKB-ARBA"/>
</dbReference>
<evidence type="ECO:0000313" key="6">
    <source>
        <dbReference type="EMBL" id="NHF57816.1"/>
    </source>
</evidence>
<dbReference type="CDD" id="cd02933">
    <property type="entry name" value="OYE_like_FMN"/>
    <property type="match status" value="1"/>
</dbReference>
<sequence length="356" mass="38855">MKLFEKYSLGSITLQNRMVMAPMTRSRAINNIPNELMATYYAQRAGAGLIITEGTSPSPNGLGYARIPGVYNDLQVEGWKKVTSAVHDKGGKIFLQIMHTGRVSHPDNMPQGSTVLAPSAVILEDQMYTDQHGMQPYPEPKAMDGKDIAMAIEEYVQAARNAIKAGFDGVEIHAANGYLIDQFLNPITNKRTDEYGGSIENRNRFAIEVATGIAQAIGADKTGIRISPYGAFNGLGEFEGVNDSFISLATALDDLGLVYLHLVDHSSMGAPEVPDSIKNGLRKAFSRTFILSGGYDQERAEQDLSAGKGDLVAFGRPFIANPDLPERLKEDLPLQEPNQDTFYTADAEGYTDYDYA</sequence>
<keyword evidence="3" id="KW-0560">Oxidoreductase</keyword>
<name>A0A967ANZ8_9FLAO</name>
<protein>
    <submittedName>
        <fullName evidence="6">Alkene reductase</fullName>
    </submittedName>
</protein>
<feature type="domain" description="NADH:flavin oxidoreductase/NADH oxidase N-terminal" evidence="5">
    <location>
        <begin position="2"/>
        <end position="334"/>
    </location>
</feature>
<proteinExistence type="inferred from homology"/>
<dbReference type="EMBL" id="VIKU02000001">
    <property type="protein sequence ID" value="NHF57816.1"/>
    <property type="molecule type" value="Genomic_DNA"/>
</dbReference>
<comment type="similarity">
    <text evidence="2">Belongs to the NADH:flavin oxidoreductase/NADH oxidase family.</text>
</comment>
<dbReference type="GO" id="GO:0005829">
    <property type="term" value="C:cytosol"/>
    <property type="evidence" value="ECO:0007669"/>
    <property type="project" value="UniProtKB-ARBA"/>
</dbReference>
<feature type="region of interest" description="Disordered" evidence="4">
    <location>
        <begin position="331"/>
        <end position="356"/>
    </location>
</feature>
<evidence type="ECO:0000256" key="4">
    <source>
        <dbReference type="SAM" id="MobiDB-lite"/>
    </source>
</evidence>
<dbReference type="RefSeq" id="WP_152572345.1">
    <property type="nucleotide sequence ID" value="NZ_VIKU02000001.1"/>
</dbReference>
<dbReference type="Pfam" id="PF00724">
    <property type="entry name" value="Oxidored_FMN"/>
    <property type="match status" value="1"/>
</dbReference>
<accession>A0A967ANZ8</accession>
<dbReference type="SUPFAM" id="SSF51395">
    <property type="entry name" value="FMN-linked oxidoreductases"/>
    <property type="match status" value="1"/>
</dbReference>
<dbReference type="AlphaFoldDB" id="A0A967ANZ8"/>
<comment type="cofactor">
    <cofactor evidence="1">
        <name>FMN</name>
        <dbReference type="ChEBI" id="CHEBI:58210"/>
    </cofactor>
</comment>
<evidence type="ECO:0000313" key="7">
    <source>
        <dbReference type="Proteomes" id="UP000707206"/>
    </source>
</evidence>